<evidence type="ECO:0000259" key="1">
    <source>
        <dbReference type="PROSITE" id="PS51186"/>
    </source>
</evidence>
<keyword evidence="3" id="KW-1185">Reference proteome</keyword>
<dbReference type="InterPro" id="IPR000182">
    <property type="entry name" value="GNAT_dom"/>
</dbReference>
<name>A0A1H9ARS3_9BACI</name>
<dbReference type="Gene3D" id="3.40.630.30">
    <property type="match status" value="1"/>
</dbReference>
<reference evidence="2 3" key="1">
    <citation type="submission" date="2016-10" db="EMBL/GenBank/DDBJ databases">
        <authorList>
            <person name="de Groot N.N."/>
        </authorList>
    </citation>
    <scope>NUCLEOTIDE SEQUENCE [LARGE SCALE GENOMIC DNA]</scope>
    <source>
        <strain evidence="2 3">DSM 21633</strain>
    </source>
</reference>
<feature type="domain" description="N-acetyltransferase" evidence="1">
    <location>
        <begin position="2"/>
        <end position="150"/>
    </location>
</feature>
<accession>A0A1H9ARS3</accession>
<dbReference type="Proteomes" id="UP000199427">
    <property type="component" value="Unassembled WGS sequence"/>
</dbReference>
<keyword evidence="2" id="KW-0808">Transferase</keyword>
<proteinExistence type="predicted"/>
<organism evidence="2 3">
    <name type="scientific">Piscibacillus halophilus</name>
    <dbReference type="NCBI Taxonomy" id="571933"/>
    <lineage>
        <taxon>Bacteria</taxon>
        <taxon>Bacillati</taxon>
        <taxon>Bacillota</taxon>
        <taxon>Bacilli</taxon>
        <taxon>Bacillales</taxon>
        <taxon>Bacillaceae</taxon>
        <taxon>Piscibacillus</taxon>
    </lineage>
</organism>
<dbReference type="PROSITE" id="PS51186">
    <property type="entry name" value="GNAT"/>
    <property type="match status" value="1"/>
</dbReference>
<dbReference type="CDD" id="cd04301">
    <property type="entry name" value="NAT_SF"/>
    <property type="match status" value="1"/>
</dbReference>
<gene>
    <name evidence="2" type="ORF">SAMN05216362_10332</name>
</gene>
<dbReference type="OrthoDB" id="9800797at2"/>
<dbReference type="Pfam" id="PF13673">
    <property type="entry name" value="Acetyltransf_10"/>
    <property type="match status" value="1"/>
</dbReference>
<dbReference type="RefSeq" id="WP_091772445.1">
    <property type="nucleotide sequence ID" value="NZ_FOES01000003.1"/>
</dbReference>
<evidence type="ECO:0000313" key="2">
    <source>
        <dbReference type="EMBL" id="SEP79446.1"/>
    </source>
</evidence>
<dbReference type="EMBL" id="FOES01000003">
    <property type="protein sequence ID" value="SEP79446.1"/>
    <property type="molecule type" value="Genomic_DNA"/>
</dbReference>
<dbReference type="InterPro" id="IPR016181">
    <property type="entry name" value="Acyl_CoA_acyltransferase"/>
</dbReference>
<dbReference type="AlphaFoldDB" id="A0A1H9ARS3"/>
<dbReference type="STRING" id="571933.SAMN05216362_10332"/>
<sequence>MVYLREALVKDAAKLSEIAIRSKAHWGYDQRFIQQCKQDLTITVDYINQHHVFVLDSGEQIIGFFTFVRDKEDCLDFFNIEPNFIGRCYGQLLWQYVIEKARELGIKRFTIDSDPHAKGFYEKMGAIQIAEVPSTVFENRMLPLMEYTLET</sequence>
<dbReference type="SUPFAM" id="SSF55729">
    <property type="entry name" value="Acyl-CoA N-acyltransferases (Nat)"/>
    <property type="match status" value="1"/>
</dbReference>
<evidence type="ECO:0000313" key="3">
    <source>
        <dbReference type="Proteomes" id="UP000199427"/>
    </source>
</evidence>
<protein>
    <submittedName>
        <fullName evidence="2">Acetyltransferase (GNAT) domain-containing protein</fullName>
    </submittedName>
</protein>
<dbReference type="GO" id="GO:0016747">
    <property type="term" value="F:acyltransferase activity, transferring groups other than amino-acyl groups"/>
    <property type="evidence" value="ECO:0007669"/>
    <property type="project" value="InterPro"/>
</dbReference>